<evidence type="ECO:0000256" key="6">
    <source>
        <dbReference type="ARBA" id="ARBA00022989"/>
    </source>
</evidence>
<keyword evidence="5 8" id="KW-0256">Endoplasmic reticulum</keyword>
<organism evidence="11 12">
    <name type="scientific">Nakaseomyces bracarensis</name>
    <dbReference type="NCBI Taxonomy" id="273131"/>
    <lineage>
        <taxon>Eukaryota</taxon>
        <taxon>Fungi</taxon>
        <taxon>Dikarya</taxon>
        <taxon>Ascomycota</taxon>
        <taxon>Saccharomycotina</taxon>
        <taxon>Saccharomycetes</taxon>
        <taxon>Saccharomycetales</taxon>
        <taxon>Saccharomycetaceae</taxon>
        <taxon>Nakaseomyces</taxon>
    </lineage>
</organism>
<reference evidence="11 12" key="1">
    <citation type="submission" date="2024-05" db="EMBL/GenBank/DDBJ databases">
        <title>Long read based assembly of the Candida bracarensis genome reveals expanded adhesin content.</title>
        <authorList>
            <person name="Marcet-Houben M."/>
            <person name="Ksiezopolska E."/>
            <person name="Gabaldon T."/>
        </authorList>
    </citation>
    <scope>NUCLEOTIDE SEQUENCE [LARGE SCALE GENOMIC DNA]</scope>
    <source>
        <strain evidence="11 12">CBM6</strain>
    </source>
</reference>
<evidence type="ECO:0000256" key="8">
    <source>
        <dbReference type="RuleBase" id="RU361142"/>
    </source>
</evidence>
<comment type="pathway">
    <text evidence="2 8">Protein modification; protein glycosylation.</text>
</comment>
<proteinExistence type="inferred from homology"/>
<comment type="caution">
    <text evidence="11">The sequence shown here is derived from an EMBL/GenBank/DDBJ whole genome shotgun (WGS) entry which is preliminary data.</text>
</comment>
<comment type="function">
    <text evidence="8">Subunit of the oligosaccharyl transferase (OST) complex that catalyzes the initial transfer of a defined glycan (Glc(3)Man(9)GlcNAc(2) in eukaryotes) from the lipid carrier dolichol-pyrophosphate to an asparagine residue within an Asn-X-Ser/Thr consensus motif in nascent polypeptide chains, the first step in protein N-glycosylation. N-glycosylation occurs cotranslationally and the complex associates with the Sec61 complex at the channel-forming translocon complex that mediates protein translocation across the endoplasmic reticulum (ER).</text>
</comment>
<comment type="subunit">
    <text evidence="8">Component of the oligosaccharyltransferase (OST) complex.</text>
</comment>
<gene>
    <name evidence="11" type="ORF">RNJ44_02062</name>
</gene>
<protein>
    <recommendedName>
        <fullName evidence="8">Dolichyl-diphosphooligosaccharide--protein glycosyltransferase subunit WBP1</fullName>
        <shortName evidence="8">Oligosaccharyl transferase subunit WBP1</shortName>
    </recommendedName>
</protein>
<dbReference type="InterPro" id="IPR005013">
    <property type="entry name" value="DDOST_48_kDa_subunit"/>
</dbReference>
<evidence type="ECO:0000256" key="1">
    <source>
        <dbReference type="ARBA" id="ARBA00004479"/>
    </source>
</evidence>
<evidence type="ECO:0000259" key="9">
    <source>
        <dbReference type="Pfam" id="PF03345"/>
    </source>
</evidence>
<comment type="subcellular location">
    <subcellularLocation>
        <location evidence="8">Endoplasmic reticulum membrane</location>
        <topology evidence="8">Single-pass type I membrane protein</topology>
    </subcellularLocation>
    <subcellularLocation>
        <location evidence="1">Membrane</location>
        <topology evidence="1">Single-pass type I membrane protein</topology>
    </subcellularLocation>
</comment>
<dbReference type="InterPro" id="IPR055457">
    <property type="entry name" value="OST48_N"/>
</dbReference>
<evidence type="ECO:0000256" key="7">
    <source>
        <dbReference type="ARBA" id="ARBA00023136"/>
    </source>
</evidence>
<dbReference type="EMBL" id="JBEVYD010000012">
    <property type="protein sequence ID" value="KAL3228975.1"/>
    <property type="molecule type" value="Genomic_DNA"/>
</dbReference>
<dbReference type="PANTHER" id="PTHR10830:SF0">
    <property type="entry name" value="DOLICHYL-DIPHOSPHOOLIGOSACCHARIDE--PROTEIN GLYCOSYLTRANSFERASE 48 KDA SUBUNIT"/>
    <property type="match status" value="1"/>
</dbReference>
<dbReference type="Pfam" id="PF03345">
    <property type="entry name" value="OST48_N"/>
    <property type="match status" value="1"/>
</dbReference>
<keyword evidence="4 8" id="KW-0812">Transmembrane</keyword>
<evidence type="ECO:0000259" key="10">
    <source>
        <dbReference type="Pfam" id="PF23358"/>
    </source>
</evidence>
<accession>A0ABR4NME2</accession>
<sequence>MMKLYIINFILALVAFVNGISVTGNRTLVVYDDRYAKLDDYSNYFDSLKERFEVDFVEVSDKGTQVELTDGLERSYDNLLVFPVKTKALNKRVSAQKLLDFMEQGGNVMTVHSPETATESVRVFWTQLGVHPATKGYELVNDFTKGELDTPLESLNNDVFPKNSAGKKLVIGKAATALLGANEFIVPVLQAERVSQCVKADRKRWSAGPEGYLAVGFQNAINARALWIGSADAFLNSNYESNKEFLNEISKWVFNEKAVIKVVNVAHQHIDGTTYEERPYKVTDNISYEIALSEWNGKQWVPFERNDVQFELRQIDPYYRITMKAVRGGDKAVIYSTGDFKLPDRHGMFTFLTDYKRPGLSYIHESDVRAIRHLANDEYPRSWTITNSWVYLSAIYGVICVWIVFVILFVVTGKKQAAVTTKKQAAATEKKNE</sequence>
<keyword evidence="6 8" id="KW-1133">Transmembrane helix</keyword>
<feature type="chain" id="PRO_5044991195" description="Dolichyl-diphosphooligosaccharide--protein glycosyltransferase subunit WBP1" evidence="8">
    <location>
        <begin position="20"/>
        <end position="433"/>
    </location>
</feature>
<feature type="domain" description="OST48 middle" evidence="10">
    <location>
        <begin position="268"/>
        <end position="411"/>
    </location>
</feature>
<evidence type="ECO:0000256" key="5">
    <source>
        <dbReference type="ARBA" id="ARBA00022824"/>
    </source>
</evidence>
<name>A0ABR4NME2_9SACH</name>
<keyword evidence="8" id="KW-0732">Signal</keyword>
<dbReference type="Pfam" id="PF23358">
    <property type="entry name" value="OST48_MD"/>
    <property type="match status" value="1"/>
</dbReference>
<evidence type="ECO:0000256" key="3">
    <source>
        <dbReference type="ARBA" id="ARBA00008743"/>
    </source>
</evidence>
<dbReference type="Proteomes" id="UP001623330">
    <property type="component" value="Unassembled WGS sequence"/>
</dbReference>
<evidence type="ECO:0000313" key="12">
    <source>
        <dbReference type="Proteomes" id="UP001623330"/>
    </source>
</evidence>
<feature type="signal peptide" evidence="8">
    <location>
        <begin position="1"/>
        <end position="19"/>
    </location>
</feature>
<evidence type="ECO:0000256" key="2">
    <source>
        <dbReference type="ARBA" id="ARBA00004922"/>
    </source>
</evidence>
<keyword evidence="12" id="KW-1185">Reference proteome</keyword>
<dbReference type="PANTHER" id="PTHR10830">
    <property type="entry name" value="DOLICHYL-DIPHOSPHOOLIGOSACCHARIDE--PROTEIN GLYCOSYLTRANSFERASE 48 KDA SUBUNIT"/>
    <property type="match status" value="1"/>
</dbReference>
<feature type="transmembrane region" description="Helical" evidence="8">
    <location>
        <begin position="389"/>
        <end position="413"/>
    </location>
</feature>
<evidence type="ECO:0000313" key="11">
    <source>
        <dbReference type="EMBL" id="KAL3228975.1"/>
    </source>
</evidence>
<comment type="similarity">
    <text evidence="3 8">Belongs to the DDOST 48 kDa subunit family.</text>
</comment>
<dbReference type="InterPro" id="IPR055459">
    <property type="entry name" value="OST48_MD"/>
</dbReference>
<evidence type="ECO:0000256" key="4">
    <source>
        <dbReference type="ARBA" id="ARBA00022692"/>
    </source>
</evidence>
<feature type="domain" description="OST48 N-terminal" evidence="9">
    <location>
        <begin position="26"/>
        <end position="253"/>
    </location>
</feature>
<keyword evidence="7 8" id="KW-0472">Membrane</keyword>